<evidence type="ECO:0000256" key="7">
    <source>
        <dbReference type="ARBA" id="ARBA00023267"/>
    </source>
</evidence>
<evidence type="ECO:0000256" key="3">
    <source>
        <dbReference type="ARBA" id="ARBA00022598"/>
    </source>
</evidence>
<evidence type="ECO:0000259" key="17">
    <source>
        <dbReference type="PROSITE" id="PS50991"/>
    </source>
</evidence>
<dbReference type="Pfam" id="PF00289">
    <property type="entry name" value="Biotin_carb_N"/>
    <property type="match status" value="1"/>
</dbReference>
<name>A0A4Y3RF88_9ACTN</name>
<dbReference type="InterPro" id="IPR011764">
    <property type="entry name" value="Biotin_carboxylation_dom"/>
</dbReference>
<dbReference type="PROSITE" id="PS50968">
    <property type="entry name" value="BIOTINYL_LIPOYL"/>
    <property type="match status" value="1"/>
</dbReference>
<evidence type="ECO:0000313" key="18">
    <source>
        <dbReference type="EMBL" id="GEB56029.1"/>
    </source>
</evidence>
<feature type="modified residue" description="N6-carboxylysine" evidence="12">
    <location>
        <position position="703"/>
    </location>
</feature>
<dbReference type="FunFam" id="3.30.1490.20:FF:000003">
    <property type="entry name" value="acetyl-CoA carboxylase isoform X1"/>
    <property type="match status" value="1"/>
</dbReference>
<dbReference type="CDD" id="cd07937">
    <property type="entry name" value="DRE_TIM_PC_TC_5S"/>
    <property type="match status" value="1"/>
</dbReference>
<dbReference type="Pfam" id="PF02786">
    <property type="entry name" value="CPSase_L_D2"/>
    <property type="match status" value="1"/>
</dbReference>
<dbReference type="SUPFAM" id="SSF89000">
    <property type="entry name" value="post-HMGL domain-like"/>
    <property type="match status" value="1"/>
</dbReference>
<dbReference type="SUPFAM" id="SSF51569">
    <property type="entry name" value="Aldolase"/>
    <property type="match status" value="1"/>
</dbReference>
<dbReference type="PROSITE" id="PS00867">
    <property type="entry name" value="CPSASE_2"/>
    <property type="match status" value="1"/>
</dbReference>
<dbReference type="GO" id="GO:0005737">
    <property type="term" value="C:cytoplasm"/>
    <property type="evidence" value="ECO:0007669"/>
    <property type="project" value="TreeGrafter"/>
</dbReference>
<feature type="domain" description="Biotin carboxylation" evidence="16">
    <location>
        <begin position="1"/>
        <end position="450"/>
    </location>
</feature>
<dbReference type="SUPFAM" id="SSF51230">
    <property type="entry name" value="Single hybrid motif"/>
    <property type="match status" value="1"/>
</dbReference>
<evidence type="ECO:0000256" key="8">
    <source>
        <dbReference type="PIRNR" id="PIRNR001594"/>
    </source>
</evidence>
<evidence type="ECO:0000256" key="13">
    <source>
        <dbReference type="SAM" id="MobiDB-lite"/>
    </source>
</evidence>
<dbReference type="SUPFAM" id="SSF51246">
    <property type="entry name" value="Rudiment single hybrid motif"/>
    <property type="match status" value="1"/>
</dbReference>
<dbReference type="Gene3D" id="3.30.470.20">
    <property type="entry name" value="ATP-grasp fold, B domain"/>
    <property type="match status" value="1"/>
</dbReference>
<feature type="binding site" evidence="10">
    <location>
        <position position="605"/>
    </location>
    <ligand>
        <name>substrate</name>
    </ligand>
</feature>
<dbReference type="InterPro" id="IPR005479">
    <property type="entry name" value="CPAse_ATP-bd"/>
</dbReference>
<dbReference type="OrthoDB" id="9760256at2"/>
<comment type="catalytic activity">
    <reaction evidence="8">
        <text>hydrogencarbonate + pyruvate + ATP = oxaloacetate + ADP + phosphate + H(+)</text>
        <dbReference type="Rhea" id="RHEA:20844"/>
        <dbReference type="ChEBI" id="CHEBI:15361"/>
        <dbReference type="ChEBI" id="CHEBI:15378"/>
        <dbReference type="ChEBI" id="CHEBI:16452"/>
        <dbReference type="ChEBI" id="CHEBI:17544"/>
        <dbReference type="ChEBI" id="CHEBI:30616"/>
        <dbReference type="ChEBI" id="CHEBI:43474"/>
        <dbReference type="ChEBI" id="CHEBI:456216"/>
        <dbReference type="EC" id="6.4.1.1"/>
    </reaction>
</comment>
<feature type="modified residue" description="N6-biotinyllysine" evidence="12">
    <location>
        <position position="1090"/>
    </location>
</feature>
<organism evidence="18 19">
    <name type="scientific">Streptomyces gardneri</name>
    <dbReference type="NCBI Taxonomy" id="66892"/>
    <lineage>
        <taxon>Bacteria</taxon>
        <taxon>Bacillati</taxon>
        <taxon>Actinomycetota</taxon>
        <taxon>Actinomycetes</taxon>
        <taxon>Kitasatosporales</taxon>
        <taxon>Streptomycetaceae</taxon>
        <taxon>Streptomyces</taxon>
    </lineage>
</organism>
<feature type="binding site" evidence="10">
    <location>
        <position position="117"/>
    </location>
    <ligand>
        <name>ATP</name>
        <dbReference type="ChEBI" id="CHEBI:30616"/>
    </ligand>
</feature>
<dbReference type="NCBIfam" id="TIGR01235">
    <property type="entry name" value="pyruv_carbox"/>
    <property type="match status" value="1"/>
</dbReference>
<dbReference type="Pfam" id="PF02785">
    <property type="entry name" value="Biotin_carb_C"/>
    <property type="match status" value="1"/>
</dbReference>
<dbReference type="GO" id="GO:0006094">
    <property type="term" value="P:gluconeogenesis"/>
    <property type="evidence" value="ECO:0007669"/>
    <property type="project" value="InterPro"/>
</dbReference>
<dbReference type="SUPFAM" id="SSF56059">
    <property type="entry name" value="Glutathione synthetase ATP-binding domain-like"/>
    <property type="match status" value="1"/>
</dbReference>
<accession>A0A4Y3RF88</accession>
<gene>
    <name evidence="18" type="ORF">SGA01_16340</name>
</gene>
<dbReference type="Gene3D" id="2.40.50.100">
    <property type="match status" value="1"/>
</dbReference>
<reference evidence="18 19" key="1">
    <citation type="submission" date="2019-06" db="EMBL/GenBank/DDBJ databases">
        <title>Whole genome shotgun sequence of Streptomyces gardneri NBRC 12865.</title>
        <authorList>
            <person name="Hosoyama A."/>
            <person name="Uohara A."/>
            <person name="Ohji S."/>
            <person name="Ichikawa N."/>
        </authorList>
    </citation>
    <scope>NUCLEOTIDE SEQUENCE [LARGE SCALE GENOMIC DNA]</scope>
    <source>
        <strain evidence="18 19">NBRC 12865</strain>
    </source>
</reference>
<dbReference type="PROSITE" id="PS50991">
    <property type="entry name" value="PYR_CT"/>
    <property type="match status" value="1"/>
</dbReference>
<dbReference type="PANTHER" id="PTHR43778">
    <property type="entry name" value="PYRUVATE CARBOXYLASE"/>
    <property type="match status" value="1"/>
</dbReference>
<dbReference type="NCBIfam" id="NF006761">
    <property type="entry name" value="PRK09282.1"/>
    <property type="match status" value="1"/>
</dbReference>
<protein>
    <recommendedName>
        <fullName evidence="2 8">Pyruvate carboxylase</fullName>
        <ecNumber evidence="2 8">6.4.1.1</ecNumber>
    </recommendedName>
</protein>
<dbReference type="PROSITE" id="PS50979">
    <property type="entry name" value="BC"/>
    <property type="match status" value="1"/>
</dbReference>
<feature type="binding site" evidence="11">
    <location>
        <position position="734"/>
    </location>
    <ligand>
        <name>Mn(2+)</name>
        <dbReference type="ChEBI" id="CHEBI:29035"/>
    </ligand>
</feature>
<evidence type="ECO:0000256" key="6">
    <source>
        <dbReference type="ARBA" id="ARBA00022840"/>
    </source>
</evidence>
<dbReference type="InterPro" id="IPR011053">
    <property type="entry name" value="Single_hybrid_motif"/>
</dbReference>
<dbReference type="PROSITE" id="PS50975">
    <property type="entry name" value="ATP_GRASP"/>
    <property type="match status" value="1"/>
</dbReference>
<evidence type="ECO:0000313" key="19">
    <source>
        <dbReference type="Proteomes" id="UP000315226"/>
    </source>
</evidence>
<comment type="function">
    <text evidence="8">Catalyzes a 2-step reaction, involving the ATP-dependent carboxylation of the covalently attached biotin in the first step and the transfer of the carboxyl group to pyruvate in the second.</text>
</comment>
<dbReference type="FunFam" id="2.40.50.100:FF:000003">
    <property type="entry name" value="Acetyl-CoA carboxylase biotin carboxyl carrier protein"/>
    <property type="match status" value="1"/>
</dbReference>
<feature type="active site" evidence="9">
    <location>
        <position position="292"/>
    </location>
</feature>
<evidence type="ECO:0000256" key="10">
    <source>
        <dbReference type="PIRSR" id="PIRSR001594-2"/>
    </source>
</evidence>
<feature type="region of interest" description="Disordered" evidence="13">
    <location>
        <begin position="478"/>
        <end position="505"/>
    </location>
</feature>
<dbReference type="InterPro" id="IPR000891">
    <property type="entry name" value="PYR_CT"/>
</dbReference>
<keyword evidence="3 8" id="KW-0436">Ligase</keyword>
<feature type="binding site" evidence="11">
    <location>
        <position position="533"/>
    </location>
    <ligand>
        <name>Mn(2+)</name>
        <dbReference type="ChEBI" id="CHEBI:29035"/>
    </ligand>
</feature>
<keyword evidence="7 8" id="KW-0092">Biotin</keyword>
<dbReference type="InterPro" id="IPR011054">
    <property type="entry name" value="Rudment_hybrid_motif"/>
</dbReference>
<dbReference type="Pfam" id="PF00682">
    <property type="entry name" value="HMGL-like"/>
    <property type="match status" value="1"/>
</dbReference>
<feature type="domain" description="Lipoyl-binding" evidence="14">
    <location>
        <begin position="1050"/>
        <end position="1124"/>
    </location>
</feature>
<evidence type="ECO:0000256" key="2">
    <source>
        <dbReference type="ARBA" id="ARBA00013057"/>
    </source>
</evidence>
<dbReference type="Gene3D" id="3.10.600.10">
    <property type="entry name" value="pyruvate carboxylase f1077a mutant domain"/>
    <property type="match status" value="1"/>
</dbReference>
<dbReference type="InterPro" id="IPR005482">
    <property type="entry name" value="Biotin_COase_C"/>
</dbReference>
<dbReference type="Pfam" id="PF00364">
    <property type="entry name" value="Biotin_lipoyl"/>
    <property type="match status" value="1"/>
</dbReference>
<dbReference type="Gene3D" id="3.20.20.70">
    <property type="entry name" value="Aldolase class I"/>
    <property type="match status" value="1"/>
</dbReference>
<feature type="domain" description="ATP-grasp" evidence="15">
    <location>
        <begin position="121"/>
        <end position="317"/>
    </location>
</feature>
<keyword evidence="6 8" id="KW-0067">ATP-binding</keyword>
<dbReference type="EC" id="6.4.1.1" evidence="2 8"/>
<dbReference type="InterPro" id="IPR055268">
    <property type="entry name" value="PCB-like"/>
</dbReference>
<dbReference type="FunFam" id="3.20.20.70:FF:000120">
    <property type="entry name" value="Pyruvate carboxylase"/>
    <property type="match status" value="1"/>
</dbReference>
<dbReference type="PIRSF" id="PIRSF001594">
    <property type="entry name" value="Pyruv_carbox"/>
    <property type="match status" value="1"/>
</dbReference>
<feature type="binding site" evidence="11">
    <location>
        <position position="732"/>
    </location>
    <ligand>
        <name>Mn(2+)</name>
        <dbReference type="ChEBI" id="CHEBI:29035"/>
    </ligand>
</feature>
<feature type="binding site" evidence="10">
    <location>
        <position position="200"/>
    </location>
    <ligand>
        <name>ATP</name>
        <dbReference type="ChEBI" id="CHEBI:30616"/>
    </ligand>
</feature>
<evidence type="ECO:0000256" key="11">
    <source>
        <dbReference type="PIRSR" id="PIRSR001594-3"/>
    </source>
</evidence>
<dbReference type="InterPro" id="IPR003379">
    <property type="entry name" value="Carboxylase_cons_dom"/>
</dbReference>
<dbReference type="InterPro" id="IPR013785">
    <property type="entry name" value="Aldolase_TIM"/>
</dbReference>
<dbReference type="SMART" id="SM00878">
    <property type="entry name" value="Biotin_carb_C"/>
    <property type="match status" value="1"/>
</dbReference>
<dbReference type="AlphaFoldDB" id="A0A4Y3RF88"/>
<dbReference type="InterPro" id="IPR000089">
    <property type="entry name" value="Biotin_lipoyl"/>
</dbReference>
<dbReference type="Pfam" id="PF02436">
    <property type="entry name" value="PYC_OADA"/>
    <property type="match status" value="1"/>
</dbReference>
<comment type="cofactor">
    <cofactor evidence="1 8">
        <name>biotin</name>
        <dbReference type="ChEBI" id="CHEBI:57586"/>
    </cofactor>
</comment>
<dbReference type="Proteomes" id="UP000315226">
    <property type="component" value="Unassembled WGS sequence"/>
</dbReference>
<feature type="binding site" evidence="10">
    <location>
        <position position="867"/>
    </location>
    <ligand>
        <name>substrate</name>
    </ligand>
</feature>
<sequence length="1124" mass="120563">MFRKVLVANRGEIAIRAFRAGYELGARTVAVFPHEDRNSLHRLKADEAYEIGEPGHPVRAYLSVEEIIRAARLAGADAVYPGYGFLSENPELARACEEAGITFVGPSAQTLELTGNKARAVAAAREAGVPVLGSSAPSTDVDELVAAAEGIGFPVFVKAVAGGGGRGMRRVEDPATLRESIEAAAREAESAFGDATVFLEKAVVDPRHIEVQILADGEGGVIHLYERDCSLQRRHQKVIELAPAPNLDPVVRQRICDDAVRFARRIGYRNAGTVEFLLDPEGNHVFIEMNPRIQVEHTVTEEVTDIDLVQSQLRIAAGETLADLGLTQESVVLHGAALQCRITTEDPANGFRPDTGMISAYRSPGGSGIRLDGGTTHAGTEVSAHFDSMLVKLTCRGRDFGTAVDRARRAVAEFRIRGVSTNIPFLQAVLDDPDFQAGRVTTAFIEQRPHLLTARHSADRGTKLLTYLADVTVNKPHGPRPDLIAPTTKLPRLSAGEPPAGSRQRLAELGPEGFARSLRESPTLGVTDTTFRDAHQSLLATRVRTKDLLAVAPTVAHSLPQLLSLECWGGATYDVALRFLAEDPWERLAALREAVPNICLQMLLRGRNTVGYTPYPTEVTDAFVQEAAATGIDIFRIFDALNDVDQMRPAIDAVRATGTAVAEVALCYTSDLSDPAEKLYTLDYYLRLAEKIVAAGAHVLAVKDMAGLLRAPAAAKLVSALRREFDLPVHLHTHDTAGGQLATYLAAIQAGADAVDGAVASMAGTTSQPSLSAIVAATDHSERPTGLDLQAVGDLEPYWESVRKIYAPFEAGLDSPTGRVYHHEIPGGQLSNLRTQAVALGLGDRFEDVESTYAAADRMLGRLVKVTPSSKVVGDLALHLVGAGVAPEDFEAAPNRFDIPDSVIGFLHGELGTPPGGWPEPFRTKALEGRPAPKPMRELTAEDRTGLAKDRRATLNRLLFPGPTKAYETHRQAYGDTSVLDSKDFFYGLLPGKEYAVDFGPGVRLLIELEAIGEADERGMRTVLSTLNGQLRPIQVRDNAAAADLPVTEKADRSDPGHVAAPFAGVVTLAVAEGDEVEAGATVATIEAMKMEASITATRSGRVSRLAITRIQQVEGGDLLVEIA</sequence>
<dbReference type="InterPro" id="IPR005930">
    <property type="entry name" value="Pyruv_COase"/>
</dbReference>
<dbReference type="InterPro" id="IPR011761">
    <property type="entry name" value="ATP-grasp"/>
</dbReference>
<feature type="binding site" evidence="10">
    <location>
        <position position="235"/>
    </location>
    <ligand>
        <name>ATP</name>
        <dbReference type="ChEBI" id="CHEBI:30616"/>
    </ligand>
</feature>
<dbReference type="FunFam" id="3.30.470.20:FF:000012">
    <property type="entry name" value="Pyruvate carboxylase"/>
    <property type="match status" value="1"/>
</dbReference>
<proteinExistence type="predicted"/>
<dbReference type="GO" id="GO:0005524">
    <property type="term" value="F:ATP binding"/>
    <property type="evidence" value="ECO:0007669"/>
    <property type="project" value="UniProtKB-UniRule"/>
</dbReference>
<evidence type="ECO:0000256" key="5">
    <source>
        <dbReference type="ARBA" id="ARBA00022741"/>
    </source>
</evidence>
<dbReference type="PANTHER" id="PTHR43778:SF2">
    <property type="entry name" value="PYRUVATE CARBOXYLASE, MITOCHONDRIAL"/>
    <property type="match status" value="1"/>
</dbReference>
<dbReference type="CDD" id="cd06850">
    <property type="entry name" value="biotinyl_domain"/>
    <property type="match status" value="1"/>
</dbReference>
<dbReference type="InterPro" id="IPR016185">
    <property type="entry name" value="PreATP-grasp_dom_sf"/>
</dbReference>
<feature type="domain" description="Pyruvate carboxyltransferase" evidence="17">
    <location>
        <begin position="524"/>
        <end position="793"/>
    </location>
</feature>
<feature type="binding site" description="via carbamate group" evidence="11">
    <location>
        <position position="703"/>
    </location>
    <ligand>
        <name>Mn(2+)</name>
        <dbReference type="ChEBI" id="CHEBI:29035"/>
    </ligand>
</feature>
<dbReference type="RefSeq" id="WP_141294709.1">
    <property type="nucleotide sequence ID" value="NZ_BJMN01000010.1"/>
</dbReference>
<keyword evidence="19" id="KW-1185">Reference proteome</keyword>
<evidence type="ECO:0000256" key="9">
    <source>
        <dbReference type="PIRSR" id="PIRSR001594-1"/>
    </source>
</evidence>
<evidence type="ECO:0000256" key="4">
    <source>
        <dbReference type="ARBA" id="ARBA00022723"/>
    </source>
</evidence>
<keyword evidence="5 8" id="KW-0547">Nucleotide-binding</keyword>
<evidence type="ECO:0000259" key="14">
    <source>
        <dbReference type="PROSITE" id="PS50968"/>
    </source>
</evidence>
<evidence type="ECO:0000256" key="12">
    <source>
        <dbReference type="PIRSR" id="PIRSR001594-4"/>
    </source>
</evidence>
<evidence type="ECO:0000256" key="1">
    <source>
        <dbReference type="ARBA" id="ARBA00001953"/>
    </source>
</evidence>
<keyword evidence="4 11" id="KW-0479">Metal-binding</keyword>
<dbReference type="InterPro" id="IPR005481">
    <property type="entry name" value="BC-like_N"/>
</dbReference>
<keyword evidence="18" id="KW-0670">Pyruvate</keyword>
<evidence type="ECO:0000259" key="15">
    <source>
        <dbReference type="PROSITE" id="PS50975"/>
    </source>
</evidence>
<dbReference type="EMBL" id="BJMN01000010">
    <property type="protein sequence ID" value="GEB56029.1"/>
    <property type="molecule type" value="Genomic_DNA"/>
</dbReference>
<comment type="caution">
    <text evidence="18">The sequence shown here is derived from an EMBL/GenBank/DDBJ whole genome shotgun (WGS) entry which is preliminary data.</text>
</comment>
<evidence type="ECO:0000259" key="16">
    <source>
        <dbReference type="PROSITE" id="PS50979"/>
    </source>
</evidence>
<dbReference type="SUPFAM" id="SSF52440">
    <property type="entry name" value="PreATP-grasp domain"/>
    <property type="match status" value="1"/>
</dbReference>
<dbReference type="NCBIfam" id="NF009554">
    <property type="entry name" value="PRK12999.1"/>
    <property type="match status" value="1"/>
</dbReference>
<dbReference type="GO" id="GO:0046872">
    <property type="term" value="F:metal ion binding"/>
    <property type="evidence" value="ECO:0007669"/>
    <property type="project" value="UniProtKB-KW"/>
</dbReference>
<dbReference type="GO" id="GO:0004736">
    <property type="term" value="F:pyruvate carboxylase activity"/>
    <property type="evidence" value="ECO:0007669"/>
    <property type="project" value="UniProtKB-EC"/>
</dbReference>